<organism evidence="6 7">
    <name type="scientific">Chitinophaga polysaccharea</name>
    <dbReference type="NCBI Taxonomy" id="1293035"/>
    <lineage>
        <taxon>Bacteria</taxon>
        <taxon>Pseudomonadati</taxon>
        <taxon>Bacteroidota</taxon>
        <taxon>Chitinophagia</taxon>
        <taxon>Chitinophagales</taxon>
        <taxon>Chitinophagaceae</taxon>
        <taxon>Chitinophaga</taxon>
    </lineage>
</organism>
<dbReference type="PANTHER" id="PTHR43117:SF4">
    <property type="entry name" value="OSMOPROTECTANT IMPORT ATP-BINDING PROTEIN OSMV"/>
    <property type="match status" value="1"/>
</dbReference>
<evidence type="ECO:0000256" key="3">
    <source>
        <dbReference type="ARBA" id="ARBA00022741"/>
    </source>
</evidence>
<comment type="caution">
    <text evidence="6">The sequence shown here is derived from an EMBL/GenBank/DDBJ whole genome shotgun (WGS) entry which is preliminary data.</text>
</comment>
<dbReference type="Gene3D" id="3.40.50.300">
    <property type="entry name" value="P-loop containing nucleotide triphosphate hydrolases"/>
    <property type="match status" value="2"/>
</dbReference>
<accession>A0A561Q4D9</accession>
<dbReference type="InterPro" id="IPR027417">
    <property type="entry name" value="P-loop_NTPase"/>
</dbReference>
<dbReference type="AlphaFoldDB" id="A0A561Q4D9"/>
<dbReference type="GO" id="GO:0016887">
    <property type="term" value="F:ATP hydrolysis activity"/>
    <property type="evidence" value="ECO:0007669"/>
    <property type="project" value="InterPro"/>
</dbReference>
<evidence type="ECO:0000256" key="1">
    <source>
        <dbReference type="ARBA" id="ARBA00005417"/>
    </source>
</evidence>
<keyword evidence="3" id="KW-0547">Nucleotide-binding</keyword>
<dbReference type="SMART" id="SM00382">
    <property type="entry name" value="AAA"/>
    <property type="match status" value="2"/>
</dbReference>
<keyword evidence="4 6" id="KW-0067">ATP-binding</keyword>
<dbReference type="GO" id="GO:0005524">
    <property type="term" value="F:ATP binding"/>
    <property type="evidence" value="ECO:0007669"/>
    <property type="project" value="UniProtKB-KW"/>
</dbReference>
<dbReference type="SUPFAM" id="SSF52540">
    <property type="entry name" value="P-loop containing nucleoside triphosphate hydrolases"/>
    <property type="match status" value="2"/>
</dbReference>
<dbReference type="InterPro" id="IPR003593">
    <property type="entry name" value="AAA+_ATPase"/>
</dbReference>
<comment type="similarity">
    <text evidence="1">Belongs to the ABC transporter superfamily.</text>
</comment>
<dbReference type="InterPro" id="IPR003439">
    <property type="entry name" value="ABC_transporter-like_ATP-bd"/>
</dbReference>
<gene>
    <name evidence="6" type="ORF">FHW36_1011159</name>
</gene>
<feature type="domain" description="ABC transporter" evidence="5">
    <location>
        <begin position="286"/>
        <end position="506"/>
    </location>
</feature>
<dbReference type="EMBL" id="VIWO01000001">
    <property type="protein sequence ID" value="TWF45232.1"/>
    <property type="molecule type" value="Genomic_DNA"/>
</dbReference>
<protein>
    <submittedName>
        <fullName evidence="6">Molybdate transport system ATP-binding protein</fullName>
    </submittedName>
</protein>
<dbReference type="PANTHER" id="PTHR43117">
    <property type="entry name" value="OSMOPROTECTANT IMPORT ATP-BINDING PROTEIN OSMV"/>
    <property type="match status" value="1"/>
</dbReference>
<evidence type="ECO:0000256" key="2">
    <source>
        <dbReference type="ARBA" id="ARBA00022448"/>
    </source>
</evidence>
<evidence type="ECO:0000256" key="4">
    <source>
        <dbReference type="ARBA" id="ARBA00022840"/>
    </source>
</evidence>
<feature type="domain" description="ABC transporter" evidence="5">
    <location>
        <begin position="18"/>
        <end position="262"/>
    </location>
</feature>
<keyword evidence="7" id="KW-1185">Reference proteome</keyword>
<dbReference type="Pfam" id="PF00005">
    <property type="entry name" value="ABC_tran"/>
    <property type="match status" value="2"/>
</dbReference>
<dbReference type="PROSITE" id="PS50893">
    <property type="entry name" value="ABC_TRANSPORTER_2"/>
    <property type="match status" value="2"/>
</dbReference>
<evidence type="ECO:0000313" key="6">
    <source>
        <dbReference type="EMBL" id="TWF45232.1"/>
    </source>
</evidence>
<proteinExistence type="inferred from homology"/>
<evidence type="ECO:0000259" key="5">
    <source>
        <dbReference type="PROSITE" id="PS50893"/>
    </source>
</evidence>
<name>A0A561Q4D9_9BACT</name>
<dbReference type="Proteomes" id="UP000320811">
    <property type="component" value="Unassembled WGS sequence"/>
</dbReference>
<dbReference type="CDD" id="cd00267">
    <property type="entry name" value="ABC_ATPase"/>
    <property type="match status" value="1"/>
</dbReference>
<reference evidence="6 7" key="1">
    <citation type="submission" date="2019-06" db="EMBL/GenBank/DDBJ databases">
        <title>Sorghum-associated microbial communities from plants grown in Nebraska, USA.</title>
        <authorList>
            <person name="Schachtman D."/>
        </authorList>
    </citation>
    <scope>NUCLEOTIDE SEQUENCE [LARGE SCALE GENOMIC DNA]</scope>
    <source>
        <strain evidence="6 7">1209</strain>
    </source>
</reference>
<keyword evidence="2" id="KW-0813">Transport</keyword>
<evidence type="ECO:0000313" key="7">
    <source>
        <dbReference type="Proteomes" id="UP000320811"/>
    </source>
</evidence>
<sequence>MNIEPNRTIMTHQQTPFLSLEHITVRYLDKTLFNTLNWQISKGEQWAITGPSGSGKTALLNTILGKFNVINGSIHYHFYDNWCREHTITDPWFNYRNLIAMVGHHHTFRNLSNTTTDFYYQQRFNSMDADNSPTVMEYLEITAIPPLINSLRIAPLMEKRLIKLSNGETRRVMIAKALLQQPPLLMLDNPYIGLDVQARKDFSAMINEIIVGGTTVVLATSPHEIPEHITHVLTLDNGSITGKYTRQEFVQLPLPAIGEIQLPPIAADKINALVQNSPQATFDTIVRMENIHIKYGENTILNGINWVVKPNEKWALLGPNGAGKSTLLSLVNGDNPQAYANKLWLFDRKRGSGESIWDIKKKIGFVSPELHQYFTSRDNCLQVICSGFTDVIGSTRPATPEQVQIAREWMSVLNISEHEKTPFKQVSESAQRLTLLARALVKNPPLLIFDEPCQGLDAQQKMHFKKVIEQLCDHMAVTLIYVTHYEEELPACVDKYIRLEKGEQKA</sequence>